<dbReference type="GO" id="GO:0005509">
    <property type="term" value="F:calcium ion binding"/>
    <property type="evidence" value="ECO:0007669"/>
    <property type="project" value="UniProtKB-UniRule"/>
</dbReference>
<feature type="domain" description="EF-hand" evidence="6">
    <location>
        <begin position="161"/>
        <end position="188"/>
    </location>
</feature>
<evidence type="ECO:0000259" key="6">
    <source>
        <dbReference type="PROSITE" id="PS50222"/>
    </source>
</evidence>
<dbReference type="InterPro" id="IPR011992">
    <property type="entry name" value="EF-hand-dom_pair"/>
</dbReference>
<comment type="caution">
    <text evidence="7">The sequence shown here is derived from an EMBL/GenBank/DDBJ whole genome shotgun (WGS) entry which is preliminary data.</text>
</comment>
<name>A0A834T2T0_9FABA</name>
<dbReference type="InterPro" id="IPR018247">
    <property type="entry name" value="EF_Hand_1_Ca_BS"/>
</dbReference>
<proteinExistence type="inferred from homology"/>
<keyword evidence="4" id="KW-0479">Metal-binding</keyword>
<dbReference type="InterPro" id="IPR045198">
    <property type="entry name" value="CNBL1-10"/>
</dbReference>
<keyword evidence="2 4" id="KW-0106">Calcium</keyword>
<evidence type="ECO:0000256" key="1">
    <source>
        <dbReference type="ARBA" id="ARBA00022737"/>
    </source>
</evidence>
<dbReference type="CDD" id="cd00051">
    <property type="entry name" value="EFh"/>
    <property type="match status" value="2"/>
</dbReference>
<dbReference type="EMBL" id="JAAIUW010000009">
    <property type="protein sequence ID" value="KAF7814153.1"/>
    <property type="molecule type" value="Genomic_DNA"/>
</dbReference>
<sequence length="308" mass="35276">MTVGEKLCFVLIPFIGLFEALLYGVSSCFDIHPPKKKIAYTFQDLVRLAKNSPFTVNEIEALHELYKKLSSSIIDDGLIHKEELRLALLKTASGENLFLDRSDPVLNWLQHLNSVLFVPSQYLQHLYNLETGLYLHSSTCASGRRKYPSKLIPPFMKPSIVFDIFDEKRNGVIEFDEFVHALSVFHPGAPFEKKIDFAFRLYDLRQTGFIEREEVRQMVVATMSECGVQLEDEILEAIIDKANTFQDADADKDGKINKQEWKEFVLRNPALLKHMTLPNLKYLLSPLTSTTLISVPITIIILDILFCY</sequence>
<dbReference type="PANTHER" id="PTHR23056:SF98">
    <property type="entry name" value="CALCINEURIN B-LIKE PROTEIN"/>
    <property type="match status" value="1"/>
</dbReference>
<comment type="function">
    <text evidence="4">Acts as a calcium sensor. CBL proteins interact with CIPK serine-threonine protein kinases. Binding of a CBL protein to the regulatory NAF domain of a CIPK protein lead to the activation of the kinase in a calcium-dependent manner.</text>
</comment>
<dbReference type="PROSITE" id="PS00018">
    <property type="entry name" value="EF_HAND_1"/>
    <property type="match status" value="1"/>
</dbReference>
<dbReference type="PROSITE" id="PS50222">
    <property type="entry name" value="EF_HAND_2"/>
    <property type="match status" value="3"/>
</dbReference>
<comment type="similarity">
    <text evidence="3 4">Belongs to the calcineurin regulatory subunit family.</text>
</comment>
<protein>
    <recommendedName>
        <fullName evidence="4">Calcineurin B-like protein</fullName>
    </recommendedName>
</protein>
<feature type="domain" description="EF-hand" evidence="6">
    <location>
        <begin position="190"/>
        <end position="225"/>
    </location>
</feature>
<evidence type="ECO:0000256" key="2">
    <source>
        <dbReference type="ARBA" id="ARBA00022837"/>
    </source>
</evidence>
<dbReference type="Pfam" id="PF13499">
    <property type="entry name" value="EF-hand_7"/>
    <property type="match status" value="1"/>
</dbReference>
<evidence type="ECO:0000256" key="5">
    <source>
        <dbReference type="SAM" id="Phobius"/>
    </source>
</evidence>
<dbReference type="InterPro" id="IPR002048">
    <property type="entry name" value="EF_hand_dom"/>
</dbReference>
<evidence type="ECO:0000313" key="7">
    <source>
        <dbReference type="EMBL" id="KAF7814153.1"/>
    </source>
</evidence>
<gene>
    <name evidence="7" type="ORF">G2W53_028122</name>
</gene>
<dbReference type="SUPFAM" id="SSF47473">
    <property type="entry name" value="EF-hand"/>
    <property type="match status" value="1"/>
</dbReference>
<dbReference type="OrthoDB" id="191686at2759"/>
<dbReference type="GO" id="GO:0019722">
    <property type="term" value="P:calcium-mediated signaling"/>
    <property type="evidence" value="ECO:0007669"/>
    <property type="project" value="UniProtKB-UniRule"/>
</dbReference>
<accession>A0A834T2T0</accession>
<dbReference type="AlphaFoldDB" id="A0A834T2T0"/>
<dbReference type="Pfam" id="PF13202">
    <property type="entry name" value="EF-hand_5"/>
    <property type="match status" value="1"/>
</dbReference>
<comment type="subcellular location">
    <subcellularLocation>
        <location evidence="4">Membrane</location>
    </subcellularLocation>
</comment>
<reference evidence="7" key="1">
    <citation type="submission" date="2020-09" db="EMBL/GenBank/DDBJ databases">
        <title>Genome-Enabled Discovery of Anthraquinone Biosynthesis in Senna tora.</title>
        <authorList>
            <person name="Kang S.-H."/>
            <person name="Pandey R.P."/>
            <person name="Lee C.-M."/>
            <person name="Sim J.-S."/>
            <person name="Jeong J.-T."/>
            <person name="Choi B.-S."/>
            <person name="Jung M."/>
            <person name="Ginzburg D."/>
            <person name="Zhao K."/>
            <person name="Won S.Y."/>
            <person name="Oh T.-J."/>
            <person name="Yu Y."/>
            <person name="Kim N.-H."/>
            <person name="Lee O.R."/>
            <person name="Lee T.-H."/>
            <person name="Bashyal P."/>
            <person name="Kim T.-S."/>
            <person name="Lee W.-H."/>
            <person name="Kawkins C."/>
            <person name="Kim C.-K."/>
            <person name="Kim J.S."/>
            <person name="Ahn B.O."/>
            <person name="Rhee S.Y."/>
            <person name="Sohng J.K."/>
        </authorList>
    </citation>
    <scope>NUCLEOTIDE SEQUENCE</scope>
    <source>
        <tissue evidence="7">Leaf</tissue>
    </source>
</reference>
<evidence type="ECO:0000313" key="8">
    <source>
        <dbReference type="Proteomes" id="UP000634136"/>
    </source>
</evidence>
<keyword evidence="1 4" id="KW-0677">Repeat</keyword>
<keyword evidence="5" id="KW-0812">Transmembrane</keyword>
<organism evidence="7 8">
    <name type="scientific">Senna tora</name>
    <dbReference type="NCBI Taxonomy" id="362788"/>
    <lineage>
        <taxon>Eukaryota</taxon>
        <taxon>Viridiplantae</taxon>
        <taxon>Streptophyta</taxon>
        <taxon>Embryophyta</taxon>
        <taxon>Tracheophyta</taxon>
        <taxon>Spermatophyta</taxon>
        <taxon>Magnoliopsida</taxon>
        <taxon>eudicotyledons</taxon>
        <taxon>Gunneridae</taxon>
        <taxon>Pentapetalae</taxon>
        <taxon>rosids</taxon>
        <taxon>fabids</taxon>
        <taxon>Fabales</taxon>
        <taxon>Fabaceae</taxon>
        <taxon>Caesalpinioideae</taxon>
        <taxon>Cassia clade</taxon>
        <taxon>Senna</taxon>
    </lineage>
</organism>
<dbReference type="GO" id="GO:0019900">
    <property type="term" value="F:kinase binding"/>
    <property type="evidence" value="ECO:0007669"/>
    <property type="project" value="UniProtKB-UniRule"/>
</dbReference>
<keyword evidence="4 5" id="KW-0472">Membrane</keyword>
<dbReference type="SMART" id="SM00054">
    <property type="entry name" value="EFh"/>
    <property type="match status" value="3"/>
</dbReference>
<evidence type="ECO:0000256" key="3">
    <source>
        <dbReference type="ARBA" id="ARBA00023774"/>
    </source>
</evidence>
<keyword evidence="5" id="KW-1133">Transmembrane helix</keyword>
<dbReference type="PANTHER" id="PTHR23056">
    <property type="entry name" value="CALCINEURIN B"/>
    <property type="match status" value="1"/>
</dbReference>
<dbReference type="GO" id="GO:0016020">
    <property type="term" value="C:membrane"/>
    <property type="evidence" value="ECO:0007669"/>
    <property type="project" value="UniProtKB-SubCell"/>
</dbReference>
<comment type="subunit">
    <text evidence="4">Homodimer. Interacts with CIPK.</text>
</comment>
<keyword evidence="8" id="KW-1185">Reference proteome</keyword>
<dbReference type="PRINTS" id="PR00450">
    <property type="entry name" value="RECOVERIN"/>
</dbReference>
<evidence type="ECO:0000256" key="4">
    <source>
        <dbReference type="RuleBase" id="RU369080"/>
    </source>
</evidence>
<feature type="domain" description="EF-hand" evidence="6">
    <location>
        <begin position="236"/>
        <end position="271"/>
    </location>
</feature>
<dbReference type="Proteomes" id="UP000634136">
    <property type="component" value="Unassembled WGS sequence"/>
</dbReference>
<dbReference type="Gene3D" id="1.10.238.10">
    <property type="entry name" value="EF-hand"/>
    <property type="match status" value="1"/>
</dbReference>
<feature type="transmembrane region" description="Helical" evidence="5">
    <location>
        <begin position="282"/>
        <end position="306"/>
    </location>
</feature>